<dbReference type="AlphaFoldDB" id="A0D011"/>
<evidence type="ECO:0000313" key="4">
    <source>
        <dbReference type="Proteomes" id="UP000000600"/>
    </source>
</evidence>
<gene>
    <name evidence="3" type="ORF">GSPATT00011952001</name>
</gene>
<feature type="domain" description="Cyclic nucleotide-binding" evidence="2">
    <location>
        <begin position="209"/>
        <end position="325"/>
    </location>
</feature>
<evidence type="ECO:0000259" key="2">
    <source>
        <dbReference type="PROSITE" id="PS50042"/>
    </source>
</evidence>
<evidence type="ECO:0000313" key="3">
    <source>
        <dbReference type="EMBL" id="CAK76378.1"/>
    </source>
</evidence>
<dbReference type="Gene3D" id="2.60.120.10">
    <property type="entry name" value="Jelly Rolls"/>
    <property type="match status" value="2"/>
</dbReference>
<sequence length="699" mass="81371">MNRPKKVSAAKRRSSSLHSNPEQQQVHQESGVELEQIIEICKKPVSFRKPHETRLLINSFRNIKFFKEQFNEHYEGMLEDVAENAKLHVYSKNETIIKQDTYGDTSYIIIKGQVKVVKRVVTNIGSYITKKGKKRDKYHEQIKEIMTLNDGDYFGELALLERKPRGADVISVTDSFILGLDKDSFDRIMATKTKRQFLHLLDTLSCNSILKEISKNTVKASFMIMERKVYNYGDIIYKYGEKGSSLYFIIEGEFKMVSNIYKKEEKDDSNEIKCLERESEICILGKNESIGLEEFLDEERRQWKAICSSQIGIVYKLNRIDYKRIEQRYPDIVDAIQKIRDEKKKYYNAWKEKHANPLEAGQQKQIQNDDIQKFDYQKYVERSKQLKQIIMNDKEMQFISRDQVTINDDMDIMLRYCPYFQLGEKKATPFLVNTIETIQQRRVKSANYRPLSFVNQVSQGVIQQHNRPSTGRILTQQKDDIAKANAAESQPTITINQYLTTQPEDNKQKSLHNSKAFMVTSTPTQEQESKKITIKKKARNYNDVIQNKIIFFMKLTPQKIEQMAIQQRVDKEEFKDKKLYITNYPSMTTGQMLTRIKSAVKLQPQNNFSYRSLQGQIRRGIASSVNLLSSVESIQGGECSRIHSTKNSTGINLDSSALPLKYQADMIGRQFLQRNKQATPSSAFKGFNRQKFKQLSTEY</sequence>
<dbReference type="GeneID" id="5029560"/>
<dbReference type="KEGG" id="ptm:GSPATT00011952001"/>
<dbReference type="eggNOG" id="KOG1113">
    <property type="taxonomic scope" value="Eukaryota"/>
</dbReference>
<dbReference type="STRING" id="5888.A0D011"/>
<dbReference type="RefSeq" id="XP_001443775.1">
    <property type="nucleotide sequence ID" value="XM_001443738.1"/>
</dbReference>
<dbReference type="GO" id="GO:0005952">
    <property type="term" value="C:cAMP-dependent protein kinase complex"/>
    <property type="evidence" value="ECO:0000318"/>
    <property type="project" value="GO_Central"/>
</dbReference>
<dbReference type="GO" id="GO:0034236">
    <property type="term" value="F:protein kinase A catalytic subunit binding"/>
    <property type="evidence" value="ECO:0000318"/>
    <property type="project" value="GO_Central"/>
</dbReference>
<feature type="compositionally biased region" description="Basic residues" evidence="1">
    <location>
        <begin position="1"/>
        <end position="15"/>
    </location>
</feature>
<dbReference type="GO" id="GO:0007189">
    <property type="term" value="P:adenylate cyclase-activating G protein-coupled receptor signaling pathway"/>
    <property type="evidence" value="ECO:0000318"/>
    <property type="project" value="GO_Central"/>
</dbReference>
<dbReference type="PROSITE" id="PS50042">
    <property type="entry name" value="CNMP_BINDING_3"/>
    <property type="match status" value="2"/>
</dbReference>
<feature type="region of interest" description="Disordered" evidence="1">
    <location>
        <begin position="1"/>
        <end position="29"/>
    </location>
</feature>
<evidence type="ECO:0000256" key="1">
    <source>
        <dbReference type="SAM" id="MobiDB-lite"/>
    </source>
</evidence>
<dbReference type="PANTHER" id="PTHR11635">
    <property type="entry name" value="CAMP-DEPENDENT PROTEIN KINASE REGULATORY CHAIN"/>
    <property type="match status" value="1"/>
</dbReference>
<accession>A0D011</accession>
<dbReference type="InterPro" id="IPR000595">
    <property type="entry name" value="cNMP-bd_dom"/>
</dbReference>
<protein>
    <recommendedName>
        <fullName evidence="2">Cyclic nucleotide-binding domain-containing protein</fullName>
    </recommendedName>
</protein>
<dbReference type="GO" id="GO:0030552">
    <property type="term" value="F:cAMP binding"/>
    <property type="evidence" value="ECO:0000318"/>
    <property type="project" value="GO_Central"/>
</dbReference>
<dbReference type="SMART" id="SM00100">
    <property type="entry name" value="cNMP"/>
    <property type="match status" value="2"/>
</dbReference>
<dbReference type="EMBL" id="CT868230">
    <property type="protein sequence ID" value="CAK76378.1"/>
    <property type="molecule type" value="Genomic_DNA"/>
</dbReference>
<dbReference type="Pfam" id="PF00027">
    <property type="entry name" value="cNMP_binding"/>
    <property type="match status" value="2"/>
</dbReference>
<dbReference type="FunFam" id="2.60.120.10:FF:000552">
    <property type="entry name" value="Uncharacterized protein"/>
    <property type="match status" value="1"/>
</dbReference>
<dbReference type="GO" id="GO:0004862">
    <property type="term" value="F:cAMP-dependent protein kinase inhibitor activity"/>
    <property type="evidence" value="ECO:0000318"/>
    <property type="project" value="GO_Central"/>
</dbReference>
<dbReference type="PRINTS" id="PR00103">
    <property type="entry name" value="CAMPKINASE"/>
</dbReference>
<dbReference type="HOGENOM" id="CLU_396118_0_0_1"/>
<dbReference type="PANTHER" id="PTHR11635:SF152">
    <property type="entry name" value="CAMP-DEPENDENT PROTEIN KINASE TYPE I REGULATORY SUBUNIT-RELATED"/>
    <property type="match status" value="1"/>
</dbReference>
<keyword evidence="4" id="KW-1185">Reference proteome</keyword>
<dbReference type="InterPro" id="IPR018490">
    <property type="entry name" value="cNMP-bd_dom_sf"/>
</dbReference>
<reference evidence="3 4" key="1">
    <citation type="journal article" date="2006" name="Nature">
        <title>Global trends of whole-genome duplications revealed by the ciliate Paramecium tetraurelia.</title>
        <authorList>
            <consortium name="Genoscope"/>
            <person name="Aury J.-M."/>
            <person name="Jaillon O."/>
            <person name="Duret L."/>
            <person name="Noel B."/>
            <person name="Jubin C."/>
            <person name="Porcel B.M."/>
            <person name="Segurens B."/>
            <person name="Daubin V."/>
            <person name="Anthouard V."/>
            <person name="Aiach N."/>
            <person name="Arnaiz O."/>
            <person name="Billaut A."/>
            <person name="Beisson J."/>
            <person name="Blanc I."/>
            <person name="Bouhouche K."/>
            <person name="Camara F."/>
            <person name="Duharcourt S."/>
            <person name="Guigo R."/>
            <person name="Gogendeau D."/>
            <person name="Katinka M."/>
            <person name="Keller A.-M."/>
            <person name="Kissmehl R."/>
            <person name="Klotz C."/>
            <person name="Koll F."/>
            <person name="Le Moue A."/>
            <person name="Lepere C."/>
            <person name="Malinsky S."/>
            <person name="Nowacki M."/>
            <person name="Nowak J.K."/>
            <person name="Plattner H."/>
            <person name="Poulain J."/>
            <person name="Ruiz F."/>
            <person name="Serrano V."/>
            <person name="Zagulski M."/>
            <person name="Dessen P."/>
            <person name="Betermier M."/>
            <person name="Weissenbach J."/>
            <person name="Scarpelli C."/>
            <person name="Schachter V."/>
            <person name="Sperling L."/>
            <person name="Meyer E."/>
            <person name="Cohen J."/>
            <person name="Wincker P."/>
        </authorList>
    </citation>
    <scope>NUCLEOTIDE SEQUENCE [LARGE SCALE GENOMIC DNA]</scope>
    <source>
        <strain evidence="3 4">Stock d4-2</strain>
    </source>
</reference>
<feature type="compositionally biased region" description="Polar residues" evidence="1">
    <location>
        <begin position="17"/>
        <end position="28"/>
    </location>
</feature>
<dbReference type="InParanoid" id="A0D011"/>
<dbReference type="FunFam" id="2.60.120.10:FF:000553">
    <property type="entry name" value="Uncharacterized protein"/>
    <property type="match status" value="1"/>
</dbReference>
<dbReference type="OMA" id="RESEICI"/>
<feature type="domain" description="Cyclic nucleotide-binding" evidence="2">
    <location>
        <begin position="69"/>
        <end position="189"/>
    </location>
</feature>
<dbReference type="SUPFAM" id="SSF51206">
    <property type="entry name" value="cAMP-binding domain-like"/>
    <property type="match status" value="2"/>
</dbReference>
<organism evidence="3 4">
    <name type="scientific">Paramecium tetraurelia</name>
    <dbReference type="NCBI Taxonomy" id="5888"/>
    <lineage>
        <taxon>Eukaryota</taxon>
        <taxon>Sar</taxon>
        <taxon>Alveolata</taxon>
        <taxon>Ciliophora</taxon>
        <taxon>Intramacronucleata</taxon>
        <taxon>Oligohymenophorea</taxon>
        <taxon>Peniculida</taxon>
        <taxon>Parameciidae</taxon>
        <taxon>Paramecium</taxon>
    </lineage>
</organism>
<dbReference type="Proteomes" id="UP000000600">
    <property type="component" value="Unassembled WGS sequence"/>
</dbReference>
<dbReference type="InterPro" id="IPR050503">
    <property type="entry name" value="cAMP-dep_PK_reg_su-like"/>
</dbReference>
<dbReference type="InterPro" id="IPR014710">
    <property type="entry name" value="RmlC-like_jellyroll"/>
</dbReference>
<dbReference type="OrthoDB" id="2021138at2759"/>
<proteinExistence type="predicted"/>
<name>A0D011_PARTE</name>
<dbReference type="CDD" id="cd00038">
    <property type="entry name" value="CAP_ED"/>
    <property type="match status" value="2"/>
</dbReference>
<dbReference type="GO" id="GO:0005829">
    <property type="term" value="C:cytosol"/>
    <property type="evidence" value="ECO:0000318"/>
    <property type="project" value="GO_Central"/>
</dbReference>